<dbReference type="EMBL" id="RDBE01000008">
    <property type="protein sequence ID" value="RLV48796.1"/>
    <property type="molecule type" value="Genomic_DNA"/>
</dbReference>
<keyword evidence="6" id="KW-0282">Flagellum</keyword>
<keyword evidence="3 4" id="KW-0810">Translation regulation</keyword>
<name>A0A3L8P032_9ACTN</name>
<evidence type="ECO:0000256" key="1">
    <source>
        <dbReference type="ARBA" id="ARBA00022490"/>
    </source>
</evidence>
<dbReference type="GO" id="GO:0044780">
    <property type="term" value="P:bacterial-type flagellum assembly"/>
    <property type="evidence" value="ECO:0007669"/>
    <property type="project" value="UniProtKB-UniRule"/>
</dbReference>
<keyword evidence="6" id="KW-0969">Cilium</keyword>
<dbReference type="HAMAP" id="MF_01185">
    <property type="entry name" value="FliW"/>
    <property type="match status" value="1"/>
</dbReference>
<dbReference type="Pfam" id="PF02623">
    <property type="entry name" value="FliW"/>
    <property type="match status" value="1"/>
</dbReference>
<evidence type="ECO:0000256" key="2">
    <source>
        <dbReference type="ARBA" id="ARBA00022795"/>
    </source>
</evidence>
<comment type="similarity">
    <text evidence="4">Belongs to the FliW family.</text>
</comment>
<dbReference type="InterPro" id="IPR024046">
    <property type="entry name" value="Flagellar_assmbl_FliW_dom_sf"/>
</dbReference>
<dbReference type="AlphaFoldDB" id="A0A3L8P032"/>
<evidence type="ECO:0000313" key="6">
    <source>
        <dbReference type="EMBL" id="RLV48796.1"/>
    </source>
</evidence>
<organism evidence="6 7">
    <name type="scientific">Nocardioides mangrovicus</name>
    <dbReference type="NCBI Taxonomy" id="2478913"/>
    <lineage>
        <taxon>Bacteria</taxon>
        <taxon>Bacillati</taxon>
        <taxon>Actinomycetota</taxon>
        <taxon>Actinomycetes</taxon>
        <taxon>Propionibacteriales</taxon>
        <taxon>Nocardioidaceae</taxon>
        <taxon>Nocardioides</taxon>
    </lineage>
</organism>
<comment type="caution">
    <text evidence="6">The sequence shown here is derived from an EMBL/GenBank/DDBJ whole genome shotgun (WGS) entry which is preliminary data.</text>
</comment>
<comment type="function">
    <text evidence="4">Acts as an anti-CsrA protein, binds CsrA and prevents it from repressing translation of its target genes, one of which is flagellin. Binds to flagellin and participates in the assembly of the flagellum.</text>
</comment>
<dbReference type="SUPFAM" id="SSF141457">
    <property type="entry name" value="BH3618-like"/>
    <property type="match status" value="1"/>
</dbReference>
<reference evidence="6 7" key="1">
    <citation type="submission" date="2018-10" db="EMBL/GenBank/DDBJ databases">
        <title>Marmoricola sp. 4Q3S-7 whole genome shotgun sequence.</title>
        <authorList>
            <person name="Li F."/>
        </authorList>
    </citation>
    <scope>NUCLEOTIDE SEQUENCE [LARGE SCALE GENOMIC DNA]</scope>
    <source>
        <strain evidence="6 7">4Q3S-7</strain>
    </source>
</reference>
<keyword evidence="2 4" id="KW-1005">Bacterial flagellum biogenesis</keyword>
<sequence>MISTDLHPHQTAPAAQPDATTSRSDMSDVPLLEMVQPMPGFPAARQFALVQLDEGSPACDLRAVDDPDARFLVVPPDVFFPGYEPVIDDATVERLGIDSAEDVLVLVVVNVGGSLAESTANLRAPVVVNTTTRLVQQVVLDDVDLSLTTPLLAS</sequence>
<dbReference type="OrthoDB" id="3268119at2"/>
<evidence type="ECO:0000256" key="4">
    <source>
        <dbReference type="HAMAP-Rule" id="MF_01185"/>
    </source>
</evidence>
<keyword evidence="4" id="KW-0143">Chaperone</keyword>
<gene>
    <name evidence="4" type="primary">fliW</name>
    <name evidence="6" type="ORF">D9V37_13825</name>
</gene>
<dbReference type="Proteomes" id="UP000281708">
    <property type="component" value="Unassembled WGS sequence"/>
</dbReference>
<protein>
    <recommendedName>
        <fullName evidence="4">Flagellar assembly factor FliW</fullName>
    </recommendedName>
</protein>
<evidence type="ECO:0000256" key="5">
    <source>
        <dbReference type="SAM" id="MobiDB-lite"/>
    </source>
</evidence>
<keyword evidence="7" id="KW-1185">Reference proteome</keyword>
<dbReference type="PANTHER" id="PTHR39190:SF1">
    <property type="entry name" value="FLAGELLAR ASSEMBLY FACTOR FLIW"/>
    <property type="match status" value="1"/>
</dbReference>
<dbReference type="GO" id="GO:0006417">
    <property type="term" value="P:regulation of translation"/>
    <property type="evidence" value="ECO:0007669"/>
    <property type="project" value="UniProtKB-KW"/>
</dbReference>
<keyword evidence="6" id="KW-0966">Cell projection</keyword>
<dbReference type="InterPro" id="IPR003775">
    <property type="entry name" value="Flagellar_assembly_factor_FliW"/>
</dbReference>
<feature type="compositionally biased region" description="Low complexity" evidence="5">
    <location>
        <begin position="9"/>
        <end position="21"/>
    </location>
</feature>
<accession>A0A3L8P032</accession>
<dbReference type="PANTHER" id="PTHR39190">
    <property type="entry name" value="FLAGELLAR ASSEMBLY FACTOR FLIW"/>
    <property type="match status" value="1"/>
</dbReference>
<proteinExistence type="inferred from homology"/>
<comment type="subcellular location">
    <subcellularLocation>
        <location evidence="4">Cytoplasm</location>
    </subcellularLocation>
</comment>
<evidence type="ECO:0000313" key="7">
    <source>
        <dbReference type="Proteomes" id="UP000281708"/>
    </source>
</evidence>
<comment type="subunit">
    <text evidence="4">Interacts with translational regulator CsrA and flagellin(s).</text>
</comment>
<dbReference type="GO" id="GO:0005737">
    <property type="term" value="C:cytoplasm"/>
    <property type="evidence" value="ECO:0007669"/>
    <property type="project" value="UniProtKB-SubCell"/>
</dbReference>
<keyword evidence="1 4" id="KW-0963">Cytoplasm</keyword>
<evidence type="ECO:0000256" key="3">
    <source>
        <dbReference type="ARBA" id="ARBA00022845"/>
    </source>
</evidence>
<feature type="region of interest" description="Disordered" evidence="5">
    <location>
        <begin position="1"/>
        <end position="25"/>
    </location>
</feature>
<dbReference type="Gene3D" id="2.30.290.10">
    <property type="entry name" value="BH3618-like"/>
    <property type="match status" value="1"/>
</dbReference>